<comment type="caution">
    <text evidence="1">The sequence shown here is derived from an EMBL/GenBank/DDBJ whole genome shotgun (WGS) entry which is preliminary data.</text>
</comment>
<dbReference type="RefSeq" id="WP_152716660.1">
    <property type="nucleotide sequence ID" value="NZ_VOSJ01000286.1"/>
</dbReference>
<name>A0A5N7MT02_9HYPH</name>
<keyword evidence="2" id="KW-1185">Reference proteome</keyword>
<dbReference type="Proteomes" id="UP000403266">
    <property type="component" value="Unassembled WGS sequence"/>
</dbReference>
<dbReference type="AlphaFoldDB" id="A0A5N7MT02"/>
<reference evidence="1 2" key="1">
    <citation type="journal article" date="2019" name="Syst. Appl. Microbiol.">
        <title>Microvirga tunisiensis sp. nov., a root nodule symbiotic bacterium isolated from Lupinus micranthus and L. luteus grown in Northern Tunisia.</title>
        <authorList>
            <person name="Msaddak A."/>
            <person name="Rejili M."/>
            <person name="Duran D."/>
            <person name="Mars M."/>
            <person name="Palacios J.M."/>
            <person name="Ruiz-Argueso T."/>
            <person name="Rey L."/>
            <person name="Imperial J."/>
        </authorList>
    </citation>
    <scope>NUCLEOTIDE SEQUENCE [LARGE SCALE GENOMIC DNA]</scope>
    <source>
        <strain evidence="1 2">Lmie10</strain>
    </source>
</reference>
<protein>
    <submittedName>
        <fullName evidence="1">Uncharacterized protein</fullName>
    </submittedName>
</protein>
<organism evidence="1 2">
    <name type="scientific">Microvirga tunisiensis</name>
    <dbReference type="NCBI Taxonomy" id="2108360"/>
    <lineage>
        <taxon>Bacteria</taxon>
        <taxon>Pseudomonadati</taxon>
        <taxon>Pseudomonadota</taxon>
        <taxon>Alphaproteobacteria</taxon>
        <taxon>Hyphomicrobiales</taxon>
        <taxon>Methylobacteriaceae</taxon>
        <taxon>Microvirga</taxon>
    </lineage>
</organism>
<proteinExistence type="predicted"/>
<evidence type="ECO:0000313" key="2">
    <source>
        <dbReference type="Proteomes" id="UP000403266"/>
    </source>
</evidence>
<sequence>MAKIVKTIDEIMIQENRDMLFVRFDQPPTRRGLPNPSRQRHLDWFESRGLRYELAAPKGWLEGDPGIFAVYFDGPDDPRVAEYSSIFEDGTGKSLIPEDYQMLIVTYASWSQDRS</sequence>
<dbReference type="EMBL" id="VOSK01000268">
    <property type="protein sequence ID" value="MPR29780.1"/>
    <property type="molecule type" value="Genomic_DNA"/>
</dbReference>
<gene>
    <name evidence="1" type="ORF">FS320_33080</name>
</gene>
<accession>A0A5N7MT02</accession>
<evidence type="ECO:0000313" key="1">
    <source>
        <dbReference type="EMBL" id="MPR29780.1"/>
    </source>
</evidence>